<organism evidence="5 6">
    <name type="scientific">Siccirubricoccus soli</name>
    <dbReference type="NCBI Taxonomy" id="2899147"/>
    <lineage>
        <taxon>Bacteria</taxon>
        <taxon>Pseudomonadati</taxon>
        <taxon>Pseudomonadota</taxon>
        <taxon>Alphaproteobacteria</taxon>
        <taxon>Acetobacterales</taxon>
        <taxon>Roseomonadaceae</taxon>
        <taxon>Siccirubricoccus</taxon>
    </lineage>
</organism>
<dbReference type="Pfam" id="PF00682">
    <property type="entry name" value="HMGL-like"/>
    <property type="match status" value="1"/>
</dbReference>
<dbReference type="InterPro" id="IPR000891">
    <property type="entry name" value="PYR_CT"/>
</dbReference>
<protein>
    <submittedName>
        <fullName evidence="5">Hydroxymethylglutaryl-CoA lyase</fullName>
    </submittedName>
</protein>
<gene>
    <name evidence="5" type="ORF">JYK14_04850</name>
</gene>
<dbReference type="Gene3D" id="3.20.20.70">
    <property type="entry name" value="Aldolase class I"/>
    <property type="match status" value="1"/>
</dbReference>
<dbReference type="PROSITE" id="PS50991">
    <property type="entry name" value="PYR_CT"/>
    <property type="match status" value="1"/>
</dbReference>
<dbReference type="InterPro" id="IPR043594">
    <property type="entry name" value="HMGL"/>
</dbReference>
<feature type="domain" description="Pyruvate carboxyltransferase" evidence="4">
    <location>
        <begin position="24"/>
        <end position="299"/>
    </location>
</feature>
<dbReference type="PANTHER" id="PTHR42738:SF7">
    <property type="entry name" value="HYDROXYMETHYLGLUTARYL-COA LYASE"/>
    <property type="match status" value="1"/>
</dbReference>
<dbReference type="RefSeq" id="WP_252952104.1">
    <property type="nucleotide sequence ID" value="NZ_JAFIRR010000028.1"/>
</dbReference>
<keyword evidence="2" id="KW-0479">Metal-binding</keyword>
<proteinExistence type="inferred from homology"/>
<dbReference type="GO" id="GO:0016829">
    <property type="term" value="F:lyase activity"/>
    <property type="evidence" value="ECO:0007669"/>
    <property type="project" value="UniProtKB-KW"/>
</dbReference>
<name>A0ABT1D0R8_9PROT</name>
<sequence length="322" mass="34237">MSDIPSEEEMAEIAGAPGEGAARVILCECFARDGLQHEARIIPAEAKIAMIERIADCGFRRIEITSFSHPTHVPQFADAEQVLKGVRRRPGVLFKATCPNPQAVKRALAAREGGWGPEEISLLVSASEGHTRKNLRRSREEQWANVAEMAKLGRDAFVMVGTISVAFDCPFDGPTAPDRVLEDAQRFAELGVTRIAIGDTIGSATPPRVRDLIGWLHGALPTATFIAHFHDSRGTGLANTLAAIEAGLTHADTSLGGTGGHPAKIAYGEGFTGNTCTEDLATALAAMGYETGLDLEALRAAGLEAERMLGRSLGSRTLRMAG</sequence>
<dbReference type="PANTHER" id="PTHR42738">
    <property type="entry name" value="HYDROXYMETHYLGLUTARYL-COA LYASE"/>
    <property type="match status" value="1"/>
</dbReference>
<keyword evidence="6" id="KW-1185">Reference proteome</keyword>
<comment type="caution">
    <text evidence="5">The sequence shown here is derived from an EMBL/GenBank/DDBJ whole genome shotgun (WGS) entry which is preliminary data.</text>
</comment>
<dbReference type="Proteomes" id="UP001523392">
    <property type="component" value="Unassembled WGS sequence"/>
</dbReference>
<evidence type="ECO:0000256" key="3">
    <source>
        <dbReference type="ARBA" id="ARBA00023239"/>
    </source>
</evidence>
<dbReference type="CDD" id="cd07938">
    <property type="entry name" value="DRE_TIM_HMGL"/>
    <property type="match status" value="1"/>
</dbReference>
<evidence type="ECO:0000313" key="6">
    <source>
        <dbReference type="Proteomes" id="UP001523392"/>
    </source>
</evidence>
<evidence type="ECO:0000313" key="5">
    <source>
        <dbReference type="EMBL" id="MCO6415506.1"/>
    </source>
</evidence>
<comment type="similarity">
    <text evidence="1">Belongs to the HMG-CoA lyase family.</text>
</comment>
<dbReference type="EMBL" id="JAFIRR010000028">
    <property type="protein sequence ID" value="MCO6415506.1"/>
    <property type="molecule type" value="Genomic_DNA"/>
</dbReference>
<dbReference type="InterPro" id="IPR013785">
    <property type="entry name" value="Aldolase_TIM"/>
</dbReference>
<accession>A0ABT1D0R8</accession>
<dbReference type="NCBIfam" id="NF004283">
    <property type="entry name" value="PRK05692.1"/>
    <property type="match status" value="1"/>
</dbReference>
<reference evidence="5 6" key="1">
    <citation type="submission" date="2021-12" db="EMBL/GenBank/DDBJ databases">
        <title>Siccirubricoccus leaddurans sp. nov., a high concentration Zn2+ tolerance bacterium.</title>
        <authorList>
            <person name="Cao Y."/>
        </authorList>
    </citation>
    <scope>NUCLEOTIDE SEQUENCE [LARGE SCALE GENOMIC DNA]</scope>
    <source>
        <strain evidence="5 6">KC 17139</strain>
    </source>
</reference>
<keyword evidence="3 5" id="KW-0456">Lyase</keyword>
<evidence type="ECO:0000256" key="2">
    <source>
        <dbReference type="ARBA" id="ARBA00022723"/>
    </source>
</evidence>
<evidence type="ECO:0000259" key="4">
    <source>
        <dbReference type="PROSITE" id="PS50991"/>
    </source>
</evidence>
<evidence type="ECO:0000256" key="1">
    <source>
        <dbReference type="ARBA" id="ARBA00009405"/>
    </source>
</evidence>
<dbReference type="SUPFAM" id="SSF51569">
    <property type="entry name" value="Aldolase"/>
    <property type="match status" value="1"/>
</dbReference>